<gene>
    <name evidence="1" type="ORF">POF43_023935</name>
</gene>
<comment type="caution">
    <text evidence="1">The sequence shown here is derived from an EMBL/GenBank/DDBJ whole genome shotgun (WGS) entry which is preliminary data.</text>
</comment>
<evidence type="ECO:0000313" key="2">
    <source>
        <dbReference type="Proteomes" id="UP001156398"/>
    </source>
</evidence>
<reference evidence="1 2" key="1">
    <citation type="submission" date="2023-05" db="EMBL/GenBank/DDBJ databases">
        <title>Streptantibioticus silvisoli sp. nov., acidotolerant actinomycetes 1 from pine litter.</title>
        <authorList>
            <person name="Swiecimska M."/>
            <person name="Golinska P."/>
            <person name="Sangal V."/>
            <person name="Wachnowicz B."/>
            <person name="Goodfellow M."/>
        </authorList>
    </citation>
    <scope>NUCLEOTIDE SEQUENCE [LARGE SCALE GENOMIC DNA]</scope>
    <source>
        <strain evidence="1 2">SL54</strain>
    </source>
</reference>
<protein>
    <submittedName>
        <fullName evidence="1">DUF6221 family protein</fullName>
    </submittedName>
</protein>
<dbReference type="EMBL" id="JAAGKO020000040">
    <property type="protein sequence ID" value="MDI5965739.1"/>
    <property type="molecule type" value="Genomic_DNA"/>
</dbReference>
<dbReference type="InterPro" id="IPR046193">
    <property type="entry name" value="DUF6221"/>
</dbReference>
<organism evidence="1 2">
    <name type="scientific">Streptantibioticus silvisoli</name>
    <dbReference type="NCBI Taxonomy" id="2705255"/>
    <lineage>
        <taxon>Bacteria</taxon>
        <taxon>Bacillati</taxon>
        <taxon>Actinomycetota</taxon>
        <taxon>Actinomycetes</taxon>
        <taxon>Kitasatosporales</taxon>
        <taxon>Streptomycetaceae</taxon>
        <taxon>Streptantibioticus</taxon>
    </lineage>
</organism>
<proteinExistence type="predicted"/>
<dbReference type="RefSeq" id="WP_271322101.1">
    <property type="nucleotide sequence ID" value="NZ_JAAGKO020000040.1"/>
</dbReference>
<name>A0ABT6W4Y5_9ACTN</name>
<evidence type="ECO:0000313" key="1">
    <source>
        <dbReference type="EMBL" id="MDI5965739.1"/>
    </source>
</evidence>
<dbReference type="Proteomes" id="UP001156398">
    <property type="component" value="Unassembled WGS sequence"/>
</dbReference>
<sequence>MTDLAVWLETEFARREALARAAACKDDKCACGVWDAEEMDGEIRDARNSGTIANVYWRRYADHMAANDPADVLRRVAADRKMLAECVNVLNGWNSPNANTLAEDAIRLLAEGYGWTAAE</sequence>
<dbReference type="Pfam" id="PF19730">
    <property type="entry name" value="DUF6221"/>
    <property type="match status" value="1"/>
</dbReference>
<accession>A0ABT6W4Y5</accession>
<keyword evidence="2" id="KW-1185">Reference proteome</keyword>